<dbReference type="GO" id="GO:0008270">
    <property type="term" value="F:zinc ion binding"/>
    <property type="evidence" value="ECO:0007669"/>
    <property type="project" value="UniProtKB-KW"/>
</dbReference>
<keyword evidence="1" id="KW-0479">Metal-binding</keyword>
<organism evidence="5 6">
    <name type="scientific">Halteria grandinella</name>
    <dbReference type="NCBI Taxonomy" id="5974"/>
    <lineage>
        <taxon>Eukaryota</taxon>
        <taxon>Sar</taxon>
        <taxon>Alveolata</taxon>
        <taxon>Ciliophora</taxon>
        <taxon>Intramacronucleata</taxon>
        <taxon>Spirotrichea</taxon>
        <taxon>Stichotrichia</taxon>
        <taxon>Sporadotrichida</taxon>
        <taxon>Halteriidae</taxon>
        <taxon>Halteria</taxon>
    </lineage>
</organism>
<dbReference type="PROSITE" id="PS50089">
    <property type="entry name" value="ZF_RING_2"/>
    <property type="match status" value="1"/>
</dbReference>
<dbReference type="InterPro" id="IPR001841">
    <property type="entry name" value="Znf_RING"/>
</dbReference>
<dbReference type="Gene3D" id="3.30.40.10">
    <property type="entry name" value="Zinc/RING finger domain, C3HC4 (zinc finger)"/>
    <property type="match status" value="1"/>
</dbReference>
<keyword evidence="1" id="KW-0863">Zinc-finger</keyword>
<dbReference type="InterPro" id="IPR013083">
    <property type="entry name" value="Znf_RING/FYVE/PHD"/>
</dbReference>
<reference evidence="5" key="1">
    <citation type="submission" date="2019-06" db="EMBL/GenBank/DDBJ databases">
        <authorList>
            <person name="Zheng W."/>
        </authorList>
    </citation>
    <scope>NUCLEOTIDE SEQUENCE</scope>
    <source>
        <strain evidence="5">QDHG01</strain>
    </source>
</reference>
<keyword evidence="6" id="KW-1185">Reference proteome</keyword>
<protein>
    <recommendedName>
        <fullName evidence="4">RING-type domain-containing protein</fullName>
    </recommendedName>
</protein>
<evidence type="ECO:0000313" key="5">
    <source>
        <dbReference type="EMBL" id="TNV76691.1"/>
    </source>
</evidence>
<evidence type="ECO:0000313" key="6">
    <source>
        <dbReference type="Proteomes" id="UP000785679"/>
    </source>
</evidence>
<dbReference type="EMBL" id="RRYP01013124">
    <property type="protein sequence ID" value="TNV76691.1"/>
    <property type="molecule type" value="Genomic_DNA"/>
</dbReference>
<dbReference type="Proteomes" id="UP000785679">
    <property type="component" value="Unassembled WGS sequence"/>
</dbReference>
<feature type="region of interest" description="Disordered" evidence="3">
    <location>
        <begin position="272"/>
        <end position="299"/>
    </location>
</feature>
<name>A0A8J8NM53_HALGN</name>
<keyword evidence="2" id="KW-0175">Coiled coil</keyword>
<evidence type="ECO:0000256" key="1">
    <source>
        <dbReference type="PROSITE-ProRule" id="PRU00175"/>
    </source>
</evidence>
<evidence type="ECO:0000256" key="2">
    <source>
        <dbReference type="SAM" id="Coils"/>
    </source>
</evidence>
<keyword evidence="1" id="KW-0862">Zinc</keyword>
<feature type="domain" description="RING-type" evidence="4">
    <location>
        <begin position="55"/>
        <end position="94"/>
    </location>
</feature>
<comment type="caution">
    <text evidence="5">The sequence shown here is derived from an EMBL/GenBank/DDBJ whole genome shotgun (WGS) entry which is preliminary data.</text>
</comment>
<gene>
    <name evidence="5" type="ORF">FGO68_gene9722</name>
</gene>
<evidence type="ECO:0000259" key="4">
    <source>
        <dbReference type="PROSITE" id="PS50089"/>
    </source>
</evidence>
<accession>A0A8J8NM53</accession>
<evidence type="ECO:0000256" key="3">
    <source>
        <dbReference type="SAM" id="MobiDB-lite"/>
    </source>
</evidence>
<feature type="coiled-coil region" evidence="2">
    <location>
        <begin position="216"/>
        <end position="250"/>
    </location>
</feature>
<dbReference type="AlphaFoldDB" id="A0A8J8NM53"/>
<proteinExistence type="predicted"/>
<sequence>MSNKDLLKQRSQQDFQESLDKYQKQIEGHLTTELDIKEALNLVKIIDNTGLNYTCSMCKCLHYVPQTLACIVCQRRFCHDCIQSKELKEECPQCLAKPFKLRKLSDFEQQIINSIQTEGCPFPSCKFRAKILCQDSFIQHLKEDCEGALFQCPLNCNMLVSKQSKDTHFKRDAIKSIVQASQMCPNFLVTCTSCNEDLSEAENSSHGCSKRWEVIAQTLHDEVQNLQKQLQSSKNQIRKLELDALSYRAKEQSETYESNSQELYYEEVSKDQYGSESSIYNRYGRSSYDPNESDGYPDY</sequence>